<dbReference type="AlphaFoldDB" id="A0A9N8WK12"/>
<dbReference type="Proteomes" id="UP000789570">
    <property type="component" value="Unassembled WGS sequence"/>
</dbReference>
<dbReference type="EMBL" id="CAJVPQ010000560">
    <property type="protein sequence ID" value="CAG8492197.1"/>
    <property type="molecule type" value="Genomic_DNA"/>
</dbReference>
<keyword evidence="2" id="KW-1185">Reference proteome</keyword>
<proteinExistence type="predicted"/>
<reference evidence="1" key="1">
    <citation type="submission" date="2021-06" db="EMBL/GenBank/DDBJ databases">
        <authorList>
            <person name="Kallberg Y."/>
            <person name="Tangrot J."/>
            <person name="Rosling A."/>
        </authorList>
    </citation>
    <scope>NUCLEOTIDE SEQUENCE</scope>
    <source>
        <strain evidence="1">UK204</strain>
    </source>
</reference>
<accession>A0A9N8WK12</accession>
<evidence type="ECO:0000313" key="2">
    <source>
        <dbReference type="Proteomes" id="UP000789570"/>
    </source>
</evidence>
<evidence type="ECO:0000313" key="1">
    <source>
        <dbReference type="EMBL" id="CAG8492197.1"/>
    </source>
</evidence>
<feature type="non-terminal residue" evidence="1">
    <location>
        <position position="1"/>
    </location>
</feature>
<name>A0A9N8WK12_9GLOM</name>
<organism evidence="1 2">
    <name type="scientific">Funneliformis caledonium</name>
    <dbReference type="NCBI Taxonomy" id="1117310"/>
    <lineage>
        <taxon>Eukaryota</taxon>
        <taxon>Fungi</taxon>
        <taxon>Fungi incertae sedis</taxon>
        <taxon>Mucoromycota</taxon>
        <taxon>Glomeromycotina</taxon>
        <taxon>Glomeromycetes</taxon>
        <taxon>Glomerales</taxon>
        <taxon>Glomeraceae</taxon>
        <taxon>Funneliformis</taxon>
    </lineage>
</organism>
<protein>
    <submittedName>
        <fullName evidence="1">6953_t:CDS:1</fullName>
    </submittedName>
</protein>
<comment type="caution">
    <text evidence="1">The sequence shown here is derived from an EMBL/GenBank/DDBJ whole genome shotgun (WGS) entry which is preliminary data.</text>
</comment>
<gene>
    <name evidence="1" type="ORF">FCALED_LOCUS3272</name>
</gene>
<sequence length="60" mass="6902">YKDESLIEELDDLVGDLLFDDTAKKMGSKNNRDIDIELHNEENLIVDIENAVNELENILL</sequence>